<evidence type="ECO:0000256" key="1">
    <source>
        <dbReference type="SAM" id="MobiDB-lite"/>
    </source>
</evidence>
<dbReference type="Proteomes" id="UP001341840">
    <property type="component" value="Unassembled WGS sequence"/>
</dbReference>
<dbReference type="InterPro" id="IPR004252">
    <property type="entry name" value="Probable_transposase_24"/>
</dbReference>
<dbReference type="Pfam" id="PF03004">
    <property type="entry name" value="Transposase_24"/>
    <property type="match status" value="1"/>
</dbReference>
<feature type="region of interest" description="Disordered" evidence="1">
    <location>
        <begin position="40"/>
        <end position="60"/>
    </location>
</feature>
<name>A0ABU6R3Z3_9FABA</name>
<keyword evidence="3" id="KW-1185">Reference proteome</keyword>
<feature type="region of interest" description="Disordered" evidence="1">
    <location>
        <begin position="225"/>
        <end position="260"/>
    </location>
</feature>
<protein>
    <submittedName>
        <fullName evidence="2">Uncharacterized protein</fullName>
    </submittedName>
</protein>
<proteinExistence type="predicted"/>
<accession>A0ABU6R3Z3</accession>
<feature type="compositionally biased region" description="Polar residues" evidence="1">
    <location>
        <begin position="173"/>
        <end position="188"/>
    </location>
</feature>
<sequence length="260" mass="28470">MLDVRGGGLQRLKWLSDQLRRQLLHRFATDPGFLKRSSVNKVNRGSSKGGCLHTGGSATIPKTRTRMTRSLDRPQTEPELFRETHTRKWDRSIMENAPIPSFLPTSSKPPKRRRKRVMTLLAQLIRTRCGVKLCQSRVGTGYIGSEDSSPRLFTDLALEGASPEPDVEPSDSGADTASAHSRASQSEGYPSRARCACRGAVTAHGGDVVADGGLLRSATPWDQRYCGGLGSSTAPPLPPRPPPRRPNHPPYDNNDDHEDA</sequence>
<dbReference type="EMBL" id="JASCZI010030215">
    <property type="protein sequence ID" value="MED6118528.1"/>
    <property type="molecule type" value="Genomic_DNA"/>
</dbReference>
<reference evidence="2 3" key="1">
    <citation type="journal article" date="2023" name="Plants (Basel)">
        <title>Bridging the Gap: Combining Genomics and Transcriptomics Approaches to Understand Stylosanthes scabra, an Orphan Legume from the Brazilian Caatinga.</title>
        <authorList>
            <person name="Ferreira-Neto J.R.C."/>
            <person name="da Silva M.D."/>
            <person name="Binneck E."/>
            <person name="de Melo N.F."/>
            <person name="da Silva R.H."/>
            <person name="de Melo A.L.T.M."/>
            <person name="Pandolfi V."/>
            <person name="Bustamante F.O."/>
            <person name="Brasileiro-Vidal A.C."/>
            <person name="Benko-Iseppon A.M."/>
        </authorList>
    </citation>
    <scope>NUCLEOTIDE SEQUENCE [LARGE SCALE GENOMIC DNA]</scope>
    <source>
        <tissue evidence="2">Leaves</tissue>
    </source>
</reference>
<feature type="region of interest" description="Disordered" evidence="1">
    <location>
        <begin position="160"/>
        <end position="191"/>
    </location>
</feature>
<evidence type="ECO:0000313" key="2">
    <source>
        <dbReference type="EMBL" id="MED6118528.1"/>
    </source>
</evidence>
<evidence type="ECO:0000313" key="3">
    <source>
        <dbReference type="Proteomes" id="UP001341840"/>
    </source>
</evidence>
<gene>
    <name evidence="2" type="ORF">PIB30_003745</name>
</gene>
<comment type="caution">
    <text evidence="2">The sequence shown here is derived from an EMBL/GenBank/DDBJ whole genome shotgun (WGS) entry which is preliminary data.</text>
</comment>
<organism evidence="2 3">
    <name type="scientific">Stylosanthes scabra</name>
    <dbReference type="NCBI Taxonomy" id="79078"/>
    <lineage>
        <taxon>Eukaryota</taxon>
        <taxon>Viridiplantae</taxon>
        <taxon>Streptophyta</taxon>
        <taxon>Embryophyta</taxon>
        <taxon>Tracheophyta</taxon>
        <taxon>Spermatophyta</taxon>
        <taxon>Magnoliopsida</taxon>
        <taxon>eudicotyledons</taxon>
        <taxon>Gunneridae</taxon>
        <taxon>Pentapetalae</taxon>
        <taxon>rosids</taxon>
        <taxon>fabids</taxon>
        <taxon>Fabales</taxon>
        <taxon>Fabaceae</taxon>
        <taxon>Papilionoideae</taxon>
        <taxon>50 kb inversion clade</taxon>
        <taxon>dalbergioids sensu lato</taxon>
        <taxon>Dalbergieae</taxon>
        <taxon>Pterocarpus clade</taxon>
        <taxon>Stylosanthes</taxon>
    </lineage>
</organism>